<feature type="domain" description="GAIN-B" evidence="23">
    <location>
        <begin position="466"/>
        <end position="628"/>
    </location>
</feature>
<evidence type="ECO:0000256" key="3">
    <source>
        <dbReference type="ARBA" id="ARBA00007343"/>
    </source>
</evidence>
<dbReference type="PANTHER" id="PTHR12011:SF347">
    <property type="entry name" value="FI21270P1-RELATED"/>
    <property type="match status" value="1"/>
</dbReference>
<evidence type="ECO:0000256" key="1">
    <source>
        <dbReference type="ARBA" id="ARBA00004251"/>
    </source>
</evidence>
<accession>A0A9D4HM16</accession>
<feature type="domain" description="EGF-like" evidence="22">
    <location>
        <begin position="118"/>
        <end position="154"/>
    </location>
</feature>
<feature type="disulfide bond" evidence="18">
    <location>
        <begin position="68"/>
        <end position="77"/>
    </location>
</feature>
<evidence type="ECO:0000313" key="26">
    <source>
        <dbReference type="EMBL" id="KAH3725487.1"/>
    </source>
</evidence>
<dbReference type="GO" id="GO:0005886">
    <property type="term" value="C:plasma membrane"/>
    <property type="evidence" value="ECO:0007669"/>
    <property type="project" value="UniProtKB-SubCell"/>
</dbReference>
<feature type="transmembrane region" description="Helical" evidence="20">
    <location>
        <begin position="851"/>
        <end position="874"/>
    </location>
</feature>
<dbReference type="FunFam" id="2.10.25.10:FF:000143">
    <property type="entry name" value="Protein crumbs 1"/>
    <property type="match status" value="3"/>
</dbReference>
<feature type="domain" description="EGF-like" evidence="22">
    <location>
        <begin position="80"/>
        <end position="116"/>
    </location>
</feature>
<feature type="domain" description="EGF-like" evidence="22">
    <location>
        <begin position="156"/>
        <end position="192"/>
    </location>
</feature>
<evidence type="ECO:0000256" key="18">
    <source>
        <dbReference type="PROSITE-ProRule" id="PRU00076"/>
    </source>
</evidence>
<dbReference type="Pfam" id="PF00008">
    <property type="entry name" value="EGF"/>
    <property type="match status" value="6"/>
</dbReference>
<evidence type="ECO:0000256" key="20">
    <source>
        <dbReference type="SAM" id="Phobius"/>
    </source>
</evidence>
<dbReference type="SMART" id="SM00181">
    <property type="entry name" value="EGF"/>
    <property type="match status" value="7"/>
</dbReference>
<keyword evidence="5 18" id="KW-0245">EGF-like domain</keyword>
<dbReference type="Gene3D" id="1.20.1070.10">
    <property type="entry name" value="Rhodopsin 7-helix transmembrane proteins"/>
    <property type="match status" value="1"/>
</dbReference>
<keyword evidence="10" id="KW-0106">Calcium</keyword>
<sequence>MFFILVAIVVIINNNGATCSELIAGYRCNCANGFTGTHCEAEILECSSNPCKNGATCSELMAGYRCSCANGFTGTNCEAEIMECSSNPCQNGATCSELLDGYLCKCANGFTGTHCQTEILECSSNPCKNGASCAEQIAGYRCFCAIGFTGTHCELEIMECSSNPCKNGAICSESIGGYRCNCAIGFTGTHCETDIMECSSNPCKNGAICSDLIGGYRCNCANGFTGTHCETEILECSSSPCQNGATCSEQIGGYRCNCVKGFIGTHCATANFCEAVNDDYGSWPKSIVATIAQVPCTSVAEKGTYYRTCLKAGWGQVINNCSINHDVIVDLDNTISGLNSTSQEDKLLNITKTLNTVSNNSKITDDLRDLKDIAKASEKLVDYIENNIGKITDNITNNMLGTISNFLDANKQQAWDKINTEMETTSAEELVGAATVLSLADRFMASLRNSKCNALDINSTELKDNKNMYVELGLRSQSSVQFPAKKSFGSSVEIPQQSITGLSQACYIGAIYPTIGAVLEEDVYVNGQVSWQNGSEVTEVNSDVVGIQVKNFTSENIDPPVTITLSLKKTGYTNPVCVFWDFNITRSGRRGGWSTEGCILASITNITAKCQCNHLTNFAILMSPSTISPVHAKALGIVSAVGCAVSIVCLIITLVIHALVWRLVRSDRVIVVMHLCVALLFALIFFLGGVNRTESRGACVAIAAAIQYFFLAMFFMMLLIGLEILICVVRVFMTKFRTKVLVPLAWIIPGIIVGVSLGVSKTQGYGNSTFCWLDISSGLIWSFVGPALFIICVNILVVIVVLKRMSSLAAMKTKTETEKLKTGLYSICVLLPVVGLTWVFGVLAINDDMWIFQYIFAILNGLQGFFIFLFYCVLNRQVRDALRRRQDRKRSLQTLSSDLRKQSHSASQEKRKNSKTPEQPVADAQDDSWMRGERRQYHRNIRLTKQRRLSHL</sequence>
<gene>
    <name evidence="26" type="ORF">DPMN_051331</name>
</gene>
<feature type="disulfide bond" evidence="18">
    <location>
        <begin position="220"/>
        <end position="229"/>
    </location>
</feature>
<feature type="domain" description="EGF-like" evidence="22">
    <location>
        <begin position="194"/>
        <end position="230"/>
    </location>
</feature>
<dbReference type="PROSITE" id="PS50227">
    <property type="entry name" value="G_PROTEIN_RECEP_F2_3"/>
    <property type="match status" value="1"/>
</dbReference>
<feature type="domain" description="EGF-like" evidence="22">
    <location>
        <begin position="232"/>
        <end position="268"/>
    </location>
</feature>
<evidence type="ECO:0000256" key="21">
    <source>
        <dbReference type="SAM" id="SignalP"/>
    </source>
</evidence>
<keyword evidence="16" id="KW-0325">Glycoprotein</keyword>
<evidence type="ECO:0000256" key="17">
    <source>
        <dbReference type="ARBA" id="ARBA00023224"/>
    </source>
</evidence>
<dbReference type="PROSITE" id="PS00650">
    <property type="entry name" value="G_PROTEIN_RECEP_F2_2"/>
    <property type="match status" value="1"/>
</dbReference>
<keyword evidence="12" id="KW-0297">G-protein coupled receptor</keyword>
<evidence type="ECO:0000259" key="23">
    <source>
        <dbReference type="PROSITE" id="PS50221"/>
    </source>
</evidence>
<dbReference type="InterPro" id="IPR017981">
    <property type="entry name" value="GPCR_2-like_7TM"/>
</dbReference>
<reference evidence="26" key="1">
    <citation type="journal article" date="2019" name="bioRxiv">
        <title>The Genome of the Zebra Mussel, Dreissena polymorpha: A Resource for Invasive Species Research.</title>
        <authorList>
            <person name="McCartney M.A."/>
            <person name="Auch B."/>
            <person name="Kono T."/>
            <person name="Mallez S."/>
            <person name="Zhang Y."/>
            <person name="Obille A."/>
            <person name="Becker A."/>
            <person name="Abrahante J.E."/>
            <person name="Garbe J."/>
            <person name="Badalamenti J.P."/>
            <person name="Herman A."/>
            <person name="Mangelson H."/>
            <person name="Liachko I."/>
            <person name="Sullivan S."/>
            <person name="Sone E.D."/>
            <person name="Koren S."/>
            <person name="Silverstein K.A.T."/>
            <person name="Beckman K.B."/>
            <person name="Gohl D.M."/>
        </authorList>
    </citation>
    <scope>NUCLEOTIDE SEQUENCE</scope>
    <source>
        <strain evidence="26">Duluth1</strain>
        <tissue evidence="26">Whole animal</tissue>
    </source>
</reference>
<feature type="domain" description="EGF-like" evidence="22">
    <location>
        <begin position="42"/>
        <end position="78"/>
    </location>
</feature>
<keyword evidence="17" id="KW-0807">Transducer</keyword>
<dbReference type="InterPro" id="IPR032471">
    <property type="entry name" value="AGRL2-4_GAIN_subdom_A"/>
</dbReference>
<feature type="disulfide bond" evidence="18">
    <location>
        <begin position="258"/>
        <end position="267"/>
    </location>
</feature>
<dbReference type="FunFam" id="2.10.25.10:FF:000066">
    <property type="entry name" value="FAT atypical cadherin 4"/>
    <property type="match status" value="1"/>
</dbReference>
<dbReference type="Proteomes" id="UP000828390">
    <property type="component" value="Unassembled WGS sequence"/>
</dbReference>
<feature type="domain" description="G-protein coupled receptors family 2 profile 1" evidence="24">
    <location>
        <begin position="246"/>
        <end position="314"/>
    </location>
</feature>
<evidence type="ECO:0000256" key="13">
    <source>
        <dbReference type="ARBA" id="ARBA00023136"/>
    </source>
</evidence>
<dbReference type="GO" id="GO:0004930">
    <property type="term" value="F:G protein-coupled receptor activity"/>
    <property type="evidence" value="ECO:0007669"/>
    <property type="project" value="UniProtKB-KW"/>
</dbReference>
<evidence type="ECO:0000313" key="27">
    <source>
        <dbReference type="Proteomes" id="UP000828390"/>
    </source>
</evidence>
<feature type="chain" id="PRO_5038887420" evidence="21">
    <location>
        <begin position="20"/>
        <end position="952"/>
    </location>
</feature>
<dbReference type="CDD" id="cd15040">
    <property type="entry name" value="7tmB2_Adhesion"/>
    <property type="match status" value="1"/>
</dbReference>
<evidence type="ECO:0000256" key="10">
    <source>
        <dbReference type="ARBA" id="ARBA00022837"/>
    </source>
</evidence>
<dbReference type="InterPro" id="IPR036445">
    <property type="entry name" value="GPCR_2_extracell_dom_sf"/>
</dbReference>
<dbReference type="PROSITE" id="PS50221">
    <property type="entry name" value="GAIN_B"/>
    <property type="match status" value="1"/>
</dbReference>
<keyword evidence="15" id="KW-0675">Receptor</keyword>
<evidence type="ECO:0000256" key="8">
    <source>
        <dbReference type="ARBA" id="ARBA00022729"/>
    </source>
</evidence>
<dbReference type="InterPro" id="IPR001879">
    <property type="entry name" value="GPCR_2_extracellular_dom"/>
</dbReference>
<dbReference type="PROSITE" id="PS50026">
    <property type="entry name" value="EGF_3"/>
    <property type="match status" value="7"/>
</dbReference>
<dbReference type="InterPro" id="IPR017983">
    <property type="entry name" value="GPCR_2_secretin-like_CS"/>
</dbReference>
<dbReference type="InterPro" id="IPR013032">
    <property type="entry name" value="EGF-like_CS"/>
</dbReference>
<evidence type="ECO:0000256" key="6">
    <source>
        <dbReference type="ARBA" id="ARBA00022553"/>
    </source>
</evidence>
<keyword evidence="14 18" id="KW-1015">Disulfide bond</keyword>
<dbReference type="PROSITE" id="PS00010">
    <property type="entry name" value="ASX_HYDROXYL"/>
    <property type="match status" value="1"/>
</dbReference>
<dbReference type="PROSITE" id="PS00022">
    <property type="entry name" value="EGF_1"/>
    <property type="match status" value="7"/>
</dbReference>
<dbReference type="PRINTS" id="PR00010">
    <property type="entry name" value="EGFBLOOD"/>
</dbReference>
<evidence type="ECO:0000256" key="15">
    <source>
        <dbReference type="ARBA" id="ARBA00023170"/>
    </source>
</evidence>
<dbReference type="FunFam" id="2.10.25.10:FF:000391">
    <property type="entry name" value="Weary, isoform C"/>
    <property type="match status" value="1"/>
</dbReference>
<evidence type="ECO:0000259" key="25">
    <source>
        <dbReference type="PROSITE" id="PS50261"/>
    </source>
</evidence>
<proteinExistence type="inferred from homology"/>
<feature type="transmembrane region" description="Helical" evidence="20">
    <location>
        <begin position="708"/>
        <end position="733"/>
    </location>
</feature>
<comment type="caution">
    <text evidence="26">The sequence shown here is derived from an EMBL/GenBank/DDBJ whole genome shotgun (WGS) entry which is preliminary data.</text>
</comment>
<evidence type="ECO:0000259" key="22">
    <source>
        <dbReference type="PROSITE" id="PS50026"/>
    </source>
</evidence>
<feature type="transmembrane region" description="Helical" evidence="20">
    <location>
        <begin position="779"/>
        <end position="802"/>
    </location>
</feature>
<feature type="region of interest" description="Disordered" evidence="19">
    <location>
        <begin position="892"/>
        <end position="936"/>
    </location>
</feature>
<keyword evidence="6" id="KW-0597">Phosphoprotein</keyword>
<keyword evidence="13 20" id="KW-0472">Membrane</keyword>
<dbReference type="Pfam" id="PF12661">
    <property type="entry name" value="hEGF"/>
    <property type="match status" value="1"/>
</dbReference>
<comment type="similarity">
    <text evidence="3">Belongs to the G-protein coupled receptor 2 family. Adhesion G-protein coupled receptor (ADGR) subfamily.</text>
</comment>
<feature type="domain" description="G-protein coupled receptors family 2 profile 2" evidence="25">
    <location>
        <begin position="635"/>
        <end position="875"/>
    </location>
</feature>
<dbReference type="InterPro" id="IPR009030">
    <property type="entry name" value="Growth_fac_rcpt_cys_sf"/>
</dbReference>
<evidence type="ECO:0000256" key="5">
    <source>
        <dbReference type="ARBA" id="ARBA00022536"/>
    </source>
</evidence>
<keyword evidence="4" id="KW-1003">Cell membrane</keyword>
<dbReference type="FunFam" id="1.20.1070.10:FF:000058">
    <property type="entry name" value="Adhesion G protein-coupled receptor F5"/>
    <property type="match status" value="1"/>
</dbReference>
<dbReference type="SUPFAM" id="SSF57196">
    <property type="entry name" value="EGF/Laminin"/>
    <property type="match status" value="4"/>
</dbReference>
<dbReference type="InterPro" id="IPR000832">
    <property type="entry name" value="GPCR_2_secretin-like"/>
</dbReference>
<feature type="transmembrane region" description="Helical" evidence="20">
    <location>
        <begin position="740"/>
        <end position="759"/>
    </location>
</feature>
<feature type="disulfide bond" evidence="18">
    <location>
        <begin position="182"/>
        <end position="191"/>
    </location>
</feature>
<evidence type="ECO:0000256" key="16">
    <source>
        <dbReference type="ARBA" id="ARBA00023180"/>
    </source>
</evidence>
<dbReference type="CDD" id="cd00054">
    <property type="entry name" value="EGF_CA"/>
    <property type="match status" value="7"/>
</dbReference>
<evidence type="ECO:0000256" key="9">
    <source>
        <dbReference type="ARBA" id="ARBA00022737"/>
    </source>
</evidence>
<feature type="signal peptide" evidence="21">
    <location>
        <begin position="1"/>
        <end position="19"/>
    </location>
</feature>
<dbReference type="PROSITE" id="PS50261">
    <property type="entry name" value="G_PROTEIN_RECEP_F2_4"/>
    <property type="match status" value="1"/>
</dbReference>
<evidence type="ECO:0000256" key="2">
    <source>
        <dbReference type="ARBA" id="ARBA00004651"/>
    </source>
</evidence>
<dbReference type="GO" id="GO:0005509">
    <property type="term" value="F:calcium ion binding"/>
    <property type="evidence" value="ECO:0007669"/>
    <property type="project" value="InterPro"/>
</dbReference>
<evidence type="ECO:0000256" key="11">
    <source>
        <dbReference type="ARBA" id="ARBA00022989"/>
    </source>
</evidence>
<dbReference type="SUPFAM" id="SSF57184">
    <property type="entry name" value="Growth factor receptor domain"/>
    <property type="match status" value="1"/>
</dbReference>
<evidence type="ECO:0000256" key="7">
    <source>
        <dbReference type="ARBA" id="ARBA00022692"/>
    </source>
</evidence>
<dbReference type="InterPro" id="IPR000742">
    <property type="entry name" value="EGF"/>
</dbReference>
<dbReference type="Pfam" id="PF16489">
    <property type="entry name" value="GAIN"/>
    <property type="match status" value="1"/>
</dbReference>
<dbReference type="Gene3D" id="2.60.220.50">
    <property type="match status" value="1"/>
</dbReference>
<feature type="transmembrane region" description="Helical" evidence="20">
    <location>
        <begin position="634"/>
        <end position="657"/>
    </location>
</feature>
<feature type="disulfide bond" evidence="18">
    <location>
        <begin position="106"/>
        <end position="115"/>
    </location>
</feature>
<feature type="disulfide bond" evidence="18">
    <location>
        <begin position="144"/>
        <end position="153"/>
    </location>
</feature>
<keyword evidence="7 20" id="KW-0812">Transmembrane</keyword>
<dbReference type="InterPro" id="IPR000203">
    <property type="entry name" value="GPS"/>
</dbReference>
<comment type="subcellular location">
    <subcellularLocation>
        <location evidence="2">Cell membrane</location>
        <topology evidence="2">Multi-pass membrane protein</topology>
    </subcellularLocation>
    <subcellularLocation>
        <location evidence="1">Cell membrane</location>
        <topology evidence="1">Single-pass type I membrane protein</topology>
    </subcellularLocation>
</comment>
<feature type="transmembrane region" description="Helical" evidence="20">
    <location>
        <begin position="669"/>
        <end position="688"/>
    </location>
</feature>
<dbReference type="PANTHER" id="PTHR12011">
    <property type="entry name" value="ADHESION G-PROTEIN COUPLED RECEPTOR"/>
    <property type="match status" value="1"/>
</dbReference>
<organism evidence="26 27">
    <name type="scientific">Dreissena polymorpha</name>
    <name type="common">Zebra mussel</name>
    <name type="synonym">Mytilus polymorpha</name>
    <dbReference type="NCBI Taxonomy" id="45954"/>
    <lineage>
        <taxon>Eukaryota</taxon>
        <taxon>Metazoa</taxon>
        <taxon>Spiralia</taxon>
        <taxon>Lophotrochozoa</taxon>
        <taxon>Mollusca</taxon>
        <taxon>Bivalvia</taxon>
        <taxon>Autobranchia</taxon>
        <taxon>Heteroconchia</taxon>
        <taxon>Euheterodonta</taxon>
        <taxon>Imparidentia</taxon>
        <taxon>Neoheterodontei</taxon>
        <taxon>Myida</taxon>
        <taxon>Dreissenoidea</taxon>
        <taxon>Dreissenidae</taxon>
        <taxon>Dreissena</taxon>
    </lineage>
</organism>
<evidence type="ECO:0000256" key="14">
    <source>
        <dbReference type="ARBA" id="ARBA00023157"/>
    </source>
</evidence>
<dbReference type="Pfam" id="PF00002">
    <property type="entry name" value="7tm_2"/>
    <property type="match status" value="1"/>
</dbReference>
<evidence type="ECO:0000256" key="12">
    <source>
        <dbReference type="ARBA" id="ARBA00023040"/>
    </source>
</evidence>
<evidence type="ECO:0000256" key="19">
    <source>
        <dbReference type="SAM" id="MobiDB-lite"/>
    </source>
</evidence>
<dbReference type="FunFam" id="2.10.25.10:FF:000472">
    <property type="entry name" value="Uncharacterized protein, isoform A"/>
    <property type="match status" value="1"/>
</dbReference>
<dbReference type="InterPro" id="IPR057244">
    <property type="entry name" value="GAIN_B"/>
</dbReference>
<evidence type="ECO:0000259" key="24">
    <source>
        <dbReference type="PROSITE" id="PS50227"/>
    </source>
</evidence>
<dbReference type="InterPro" id="IPR000152">
    <property type="entry name" value="EGF-type_Asp/Asn_hydroxyl_site"/>
</dbReference>
<evidence type="ECO:0000256" key="4">
    <source>
        <dbReference type="ARBA" id="ARBA00022475"/>
    </source>
</evidence>
<dbReference type="SMART" id="SM00179">
    <property type="entry name" value="EGF_CA"/>
    <property type="match status" value="7"/>
</dbReference>
<dbReference type="Gene3D" id="2.10.25.10">
    <property type="entry name" value="Laminin"/>
    <property type="match status" value="7"/>
</dbReference>
<keyword evidence="27" id="KW-1185">Reference proteome</keyword>
<dbReference type="SMART" id="SM00303">
    <property type="entry name" value="GPS"/>
    <property type="match status" value="1"/>
</dbReference>
<dbReference type="SUPFAM" id="SSF81321">
    <property type="entry name" value="Family A G protein-coupled receptor-like"/>
    <property type="match status" value="1"/>
</dbReference>
<name>A0A9D4HM16_DREPO</name>
<dbReference type="Pfam" id="PF01825">
    <property type="entry name" value="GPS"/>
    <property type="match status" value="1"/>
</dbReference>
<feature type="transmembrane region" description="Helical" evidence="20">
    <location>
        <begin position="823"/>
        <end position="845"/>
    </location>
</feature>
<dbReference type="EMBL" id="JAIWYP010000012">
    <property type="protein sequence ID" value="KAH3725487.1"/>
    <property type="molecule type" value="Genomic_DNA"/>
</dbReference>
<dbReference type="SUPFAM" id="SSF111418">
    <property type="entry name" value="Hormone receptor domain"/>
    <property type="match status" value="1"/>
</dbReference>
<keyword evidence="9" id="KW-0677">Repeat</keyword>
<keyword evidence="8 21" id="KW-0732">Signal</keyword>
<keyword evidence="11 20" id="KW-1133">Transmembrane helix</keyword>
<protein>
    <submittedName>
        <fullName evidence="26">Uncharacterized protein</fullName>
    </submittedName>
</protein>
<dbReference type="InterPro" id="IPR001881">
    <property type="entry name" value="EGF-like_Ca-bd_dom"/>
</dbReference>
<reference evidence="26" key="2">
    <citation type="submission" date="2020-11" db="EMBL/GenBank/DDBJ databases">
        <authorList>
            <person name="McCartney M.A."/>
            <person name="Auch B."/>
            <person name="Kono T."/>
            <person name="Mallez S."/>
            <person name="Becker A."/>
            <person name="Gohl D.M."/>
            <person name="Silverstein K.A.T."/>
            <person name="Koren S."/>
            <person name="Bechman K.B."/>
            <person name="Herman A."/>
            <person name="Abrahante J.E."/>
            <person name="Garbe J."/>
        </authorList>
    </citation>
    <scope>NUCLEOTIDE SEQUENCE</scope>
    <source>
        <strain evidence="26">Duluth1</strain>
        <tissue evidence="26">Whole animal</tissue>
    </source>
</reference>
<feature type="domain" description="EGF-like" evidence="22">
    <location>
        <begin position="5"/>
        <end position="40"/>
    </location>
</feature>
<dbReference type="GO" id="GO:0007166">
    <property type="term" value="P:cell surface receptor signaling pathway"/>
    <property type="evidence" value="ECO:0007669"/>
    <property type="project" value="InterPro"/>
</dbReference>
<dbReference type="PROSITE" id="PS01186">
    <property type="entry name" value="EGF_2"/>
    <property type="match status" value="7"/>
</dbReference>
<comment type="caution">
    <text evidence="18">Lacks conserved residue(s) required for the propagation of feature annotation.</text>
</comment>
<feature type="disulfide bond" evidence="18">
    <location>
        <begin position="30"/>
        <end position="39"/>
    </location>
</feature>
<dbReference type="PRINTS" id="PR00249">
    <property type="entry name" value="GPCRSECRETIN"/>
</dbReference>
<dbReference type="AlphaFoldDB" id="A0A9D4HM16"/>
<dbReference type="InterPro" id="IPR046338">
    <property type="entry name" value="GAIN_dom_sf"/>
</dbReference>